<dbReference type="EnsemblPlants" id="HORVU.MOREX.r3.2HG0187820.1">
    <property type="protein sequence ID" value="HORVU.MOREX.r3.2HG0187820.1.CDS1"/>
    <property type="gene ID" value="HORVU.MOREX.r3.2HG0187820"/>
</dbReference>
<evidence type="ECO:0000313" key="3">
    <source>
        <dbReference type="EnsemblPlants" id="HORVU.MOREX.r3.2HG0187820.1.CDS1"/>
    </source>
</evidence>
<dbReference type="PANTHER" id="PTHR45749:SF30">
    <property type="entry name" value="ZINC FINGER MYM-TYPE PROTEIN 1-LIKE"/>
    <property type="match status" value="1"/>
</dbReference>
<sequence length="359" mass="40814">MKRKTTGTTDLRAFMERAAPKKRKPEPVSVTPSSNESEMQLVIFQGQSGNGTETAPPEPERAPSTEAPIREDDDENSMAQDESVPSDDDSDDGIYDIEPDPGLRTPISSYDVNDQDSVRRAYIALGRCQPKMQKKDFPQHGCGGKRRFQPHWFDEYKWLEYSVDKDVVYCFVCYLFKDSTKFPGGDSFVIGGFRNWNMKVRFRKHAGEVNSAHSEAEEKYNLFIKPKASIREAISSITKQYKAQYLARLKWSLECIKFILHQGLAFRGHDEGKDSKNKGNFRELLQWLAGNFEQVNKVVLGNAPQNCQMIDHKIQKQLIGSCAHETTKFVIQELGDECFAILADESSDAYQQEQLALCL</sequence>
<keyword evidence="4" id="KW-1185">Reference proteome</keyword>
<evidence type="ECO:0000256" key="1">
    <source>
        <dbReference type="SAM" id="MobiDB-lite"/>
    </source>
</evidence>
<feature type="region of interest" description="Disordered" evidence="1">
    <location>
        <begin position="1"/>
        <end position="110"/>
    </location>
</feature>
<dbReference type="Proteomes" id="UP000011116">
    <property type="component" value="Chromosome 2H"/>
</dbReference>
<feature type="domain" description="TTF-type" evidence="2">
    <location>
        <begin position="144"/>
        <end position="244"/>
    </location>
</feature>
<reference evidence="4" key="1">
    <citation type="journal article" date="2012" name="Nature">
        <title>A physical, genetic and functional sequence assembly of the barley genome.</title>
        <authorList>
            <consortium name="The International Barley Genome Sequencing Consortium"/>
            <person name="Mayer K.F."/>
            <person name="Waugh R."/>
            <person name="Brown J.W."/>
            <person name="Schulman A."/>
            <person name="Langridge P."/>
            <person name="Platzer M."/>
            <person name="Fincher G.B."/>
            <person name="Muehlbauer G.J."/>
            <person name="Sato K."/>
            <person name="Close T.J."/>
            <person name="Wise R.P."/>
            <person name="Stein N."/>
        </authorList>
    </citation>
    <scope>NUCLEOTIDE SEQUENCE [LARGE SCALE GENOMIC DNA]</scope>
    <source>
        <strain evidence="4">cv. Morex</strain>
    </source>
</reference>
<name>A0A8I6WV89_HORVV</name>
<dbReference type="Pfam" id="PF14291">
    <property type="entry name" value="DUF4371"/>
    <property type="match status" value="1"/>
</dbReference>
<feature type="compositionally biased region" description="Acidic residues" evidence="1">
    <location>
        <begin position="84"/>
        <end position="99"/>
    </location>
</feature>
<dbReference type="InterPro" id="IPR025398">
    <property type="entry name" value="DUF4371"/>
</dbReference>
<protein>
    <recommendedName>
        <fullName evidence="2">TTF-type domain-containing protein</fullName>
    </recommendedName>
</protein>
<dbReference type="PANTHER" id="PTHR45749">
    <property type="match status" value="1"/>
</dbReference>
<dbReference type="SMART" id="SM00597">
    <property type="entry name" value="ZnF_TTF"/>
    <property type="match status" value="1"/>
</dbReference>
<organism evidence="3 4">
    <name type="scientific">Hordeum vulgare subsp. vulgare</name>
    <name type="common">Domesticated barley</name>
    <dbReference type="NCBI Taxonomy" id="112509"/>
    <lineage>
        <taxon>Eukaryota</taxon>
        <taxon>Viridiplantae</taxon>
        <taxon>Streptophyta</taxon>
        <taxon>Embryophyta</taxon>
        <taxon>Tracheophyta</taxon>
        <taxon>Spermatophyta</taxon>
        <taxon>Magnoliopsida</taxon>
        <taxon>Liliopsida</taxon>
        <taxon>Poales</taxon>
        <taxon>Poaceae</taxon>
        <taxon>BOP clade</taxon>
        <taxon>Pooideae</taxon>
        <taxon>Triticodae</taxon>
        <taxon>Triticeae</taxon>
        <taxon>Hordeinae</taxon>
        <taxon>Hordeum</taxon>
    </lineage>
</organism>
<dbReference type="Gramene" id="HORVU.MOREX.r3.2HG0187820.1">
    <property type="protein sequence ID" value="HORVU.MOREX.r3.2HG0187820.1.CDS1"/>
    <property type="gene ID" value="HORVU.MOREX.r3.2HG0187820"/>
</dbReference>
<reference evidence="3" key="3">
    <citation type="submission" date="2022-01" db="UniProtKB">
        <authorList>
            <consortium name="EnsemblPlants"/>
        </authorList>
    </citation>
    <scope>IDENTIFICATION</scope>
    <source>
        <strain evidence="3">subsp. vulgare</strain>
    </source>
</reference>
<proteinExistence type="predicted"/>
<reference evidence="3" key="2">
    <citation type="submission" date="2020-10" db="EMBL/GenBank/DDBJ databases">
        <authorList>
            <person name="Scholz U."/>
            <person name="Mascher M."/>
            <person name="Fiebig A."/>
        </authorList>
    </citation>
    <scope>NUCLEOTIDE SEQUENCE [LARGE SCALE GENOMIC DNA]</scope>
    <source>
        <strain evidence="3">cv. Morex</strain>
    </source>
</reference>
<evidence type="ECO:0000259" key="2">
    <source>
        <dbReference type="SMART" id="SM00597"/>
    </source>
</evidence>
<dbReference type="InterPro" id="IPR006580">
    <property type="entry name" value="Znf_TTF"/>
</dbReference>
<dbReference type="AlphaFoldDB" id="A0A8I6WV89"/>
<accession>A0A8I6WV89</accession>
<evidence type="ECO:0000313" key="4">
    <source>
        <dbReference type="Proteomes" id="UP000011116"/>
    </source>
</evidence>